<dbReference type="EMBL" id="LSRX01000939">
    <property type="protein sequence ID" value="OLP86049.1"/>
    <property type="molecule type" value="Genomic_DNA"/>
</dbReference>
<feature type="region of interest" description="Disordered" evidence="2">
    <location>
        <begin position="2174"/>
        <end position="2279"/>
    </location>
</feature>
<evidence type="ECO:0000256" key="1">
    <source>
        <dbReference type="SAM" id="Coils"/>
    </source>
</evidence>
<dbReference type="GO" id="GO:0016740">
    <property type="term" value="F:transferase activity"/>
    <property type="evidence" value="ECO:0007669"/>
    <property type="project" value="InterPro"/>
</dbReference>
<evidence type="ECO:0000259" key="3">
    <source>
        <dbReference type="Pfam" id="PF07727"/>
    </source>
</evidence>
<feature type="compositionally biased region" description="Basic and acidic residues" evidence="2">
    <location>
        <begin position="2254"/>
        <end position="2270"/>
    </location>
</feature>
<feature type="compositionally biased region" description="Basic and acidic residues" evidence="2">
    <location>
        <begin position="1284"/>
        <end position="1299"/>
    </location>
</feature>
<feature type="domain" description="Reverse transcriptase Ty1/copia-type" evidence="3">
    <location>
        <begin position="223"/>
        <end position="355"/>
    </location>
</feature>
<dbReference type="OrthoDB" id="448413at2759"/>
<comment type="caution">
    <text evidence="4">The sequence shown here is derived from an EMBL/GenBank/DDBJ whole genome shotgun (WGS) entry which is preliminary data.</text>
</comment>
<feature type="compositionally biased region" description="Low complexity" evidence="2">
    <location>
        <begin position="1462"/>
        <end position="1476"/>
    </location>
</feature>
<feature type="coiled-coil region" evidence="1">
    <location>
        <begin position="1736"/>
        <end position="1770"/>
    </location>
</feature>
<feature type="compositionally biased region" description="Basic and acidic residues" evidence="2">
    <location>
        <begin position="2176"/>
        <end position="2199"/>
    </location>
</feature>
<keyword evidence="1" id="KW-0175">Coiled coil</keyword>
<dbReference type="SUPFAM" id="SSF56399">
    <property type="entry name" value="ADP-ribosylation"/>
    <property type="match status" value="1"/>
</dbReference>
<feature type="region of interest" description="Disordered" evidence="2">
    <location>
        <begin position="1279"/>
        <end position="1299"/>
    </location>
</feature>
<name>A0A1Q9CSZ8_SYMMI</name>
<accession>A0A1Q9CSZ8</accession>
<feature type="compositionally biased region" description="Low complexity" evidence="2">
    <location>
        <begin position="2218"/>
        <end position="2232"/>
    </location>
</feature>
<feature type="compositionally biased region" description="Basic and acidic residues" evidence="2">
    <location>
        <begin position="1014"/>
        <end position="1030"/>
    </location>
</feature>
<proteinExistence type="predicted"/>
<feature type="compositionally biased region" description="Low complexity" evidence="2">
    <location>
        <begin position="56"/>
        <end position="68"/>
    </location>
</feature>
<feature type="region of interest" description="Disordered" evidence="2">
    <location>
        <begin position="1"/>
        <end position="130"/>
    </location>
</feature>
<gene>
    <name evidence="4" type="ORF">AK812_SmicGene32901</name>
</gene>
<dbReference type="InterPro" id="IPR002745">
    <property type="entry name" value="Ptrans_KptA/Tpt1"/>
</dbReference>
<keyword evidence="5" id="KW-1185">Reference proteome</keyword>
<feature type="compositionally biased region" description="Basic and acidic residues" evidence="2">
    <location>
        <begin position="1515"/>
        <end position="1524"/>
    </location>
</feature>
<feature type="compositionally biased region" description="Basic and acidic residues" evidence="2">
    <location>
        <begin position="1531"/>
        <end position="1546"/>
    </location>
</feature>
<dbReference type="Pfam" id="PF01885">
    <property type="entry name" value="PTS_2-RNA"/>
    <property type="match status" value="1"/>
</dbReference>
<feature type="compositionally biased region" description="Acidic residues" evidence="2">
    <location>
        <begin position="120"/>
        <end position="129"/>
    </location>
</feature>
<organism evidence="4 5">
    <name type="scientific">Symbiodinium microadriaticum</name>
    <name type="common">Dinoflagellate</name>
    <name type="synonym">Zooxanthella microadriatica</name>
    <dbReference type="NCBI Taxonomy" id="2951"/>
    <lineage>
        <taxon>Eukaryota</taxon>
        <taxon>Sar</taxon>
        <taxon>Alveolata</taxon>
        <taxon>Dinophyceae</taxon>
        <taxon>Suessiales</taxon>
        <taxon>Symbiodiniaceae</taxon>
        <taxon>Symbiodinium</taxon>
    </lineage>
</organism>
<feature type="region of interest" description="Disordered" evidence="2">
    <location>
        <begin position="1449"/>
        <end position="1567"/>
    </location>
</feature>
<feature type="compositionally biased region" description="Pro residues" evidence="2">
    <location>
        <begin position="1"/>
        <end position="32"/>
    </location>
</feature>
<dbReference type="InterPro" id="IPR013103">
    <property type="entry name" value="RVT_2"/>
</dbReference>
<dbReference type="Pfam" id="PF07727">
    <property type="entry name" value="RVT_2"/>
    <property type="match status" value="1"/>
</dbReference>
<evidence type="ECO:0000313" key="4">
    <source>
        <dbReference type="EMBL" id="OLP86049.1"/>
    </source>
</evidence>
<protein>
    <submittedName>
        <fullName evidence="4">Retrovirus-related Pol polyprotein from transposon TNT 1-94</fullName>
    </submittedName>
</protein>
<sequence length="2279" mass="254890">MPWPAPATPIVPAPVPPHPQFPLPQSLRPPSPRNVAPTRARGAHPDDVSKAKARAVHPVGPPVVLLPGQSAGKKDPQGDFPIEDEPASSSSGPAVPGLPVTEGEFPIQQTPLPEPTVPDADGDSDDSDATVDYREDSLLALAEGDQDVLIRLPKNFRVDPSLVPLDGDGFASWLTKQDKVKAGTVTPAMQQKYAKEIRAAKLEEFKSYLDNDAIRLTDRRKLGRDVNFLTGRWVLTVKVDKNGFFSKFKARWVCRGFQDKFAWDQQTDSPTATRYGFRLVAQCAANYYWDLFHLDLKTAFLQGEHYNLSSRSVVVQLPPDIGSPWMVGLCLRPVYGLNDAPRRWWNRLDKFLCKKDKSYLSSGSFSSEKEPEPDIAQCFNTETKKMVDYAWRPVTDGKLLGFLGSIACKKRGWFPYENGHALVSHRAKALRGPDPTYKVKDYPYRVSMILRKGTWWIVERAHDLRQENKPCYLEEEAEVLVSLFLPEKASYKVESLSELSPELVDQLLEHFVDPVHGSPSKGRKTVGVMSLHVDDLIISGTEKFLTWFLKKIREHFTVGHEDKNDLTFTGQRVCWVNDAQGNKKYISIDQKLCVSELEEIVIPKHLKDGDACDKALHTSYRSLLGSINWLQSRTQFQACYQFSRLASASAAPTVAHCKELNKLCRQIRSETVELRVWPVKEYDEYVKSISRFNRAGLRYSSPDGSVAYRGGTTRPYPKAIWPQMIKLKPESVPLYPGHEEVSAYFPFGETAVTDLIEGQLAFLHHVRTYEEAHPGTRFLQRNLCWKIEFLNCCIGSLPKEQLDEISSGIREVVQLGGSPNSWAVKNSKAMSRALRHAPGLKLGKYLEASMEQLDKHTSLKPFNWEPRKFFSFLMANSKGRFQTWIAPVACSFKRFLDWDFAIGISAIQGHSRMPEQVSEVAQGERLTLARARELGYIFHAADNPNYESIKSEGLSWHREPGAGHSDSLWGQCLYAKLDIETFFNHGHELFLTDNGVVLCYEDVAPMYLTFHYRPPHEQDPGGLKHEEKQRAAGVSSSFEEATPSAAADYSEATGGSSSKEVPARQVQQKAMPKKKAKAKASTDAESATGGSPSGEVPVVDEATLRRLIREDELREAAARRSTTSEGTGRVDATRLQQEEELRDIIQKARYNPWHFFHHGLLHRKDQSGNKMYAPYGDALVKITPFSSLPTDMRKLLGSEYNWASWLCHPLSGYGVHFFLKGFELGKMQGNMLLELSLKGKAYTDGYKSPFDHGQGNDPSTILNDLQHAEHREFAPLYADIGFKNPDDSDSRARKPKSDDPDYAVKLALHNAFCSERDVWTELTAVRKDFSTVVSAVSQAYGPDFFGYVQKHWENLNIRRLYKINTPEGYTLYDSSLREPWDASLVLAAIEKQFEVMGVGSFTSTFGKKAHADLKAYEALRTKRAREVDELCTRPFEDFIVEEFISNLPGPTIEELDEPMDQADGSADAAPADSPSGEMAGVEEAKQEPDSVTPMDVDEAPMDTDAPGGSSSGEVPDAKVEEPEKTWFPPTRHPDDPNRPEPTDPKYEGYPGSSSFGEEPIPEMNFSADAADDHDNLYEQGIWGKTKTRVDPGAFEAEAKATAEAEEKNEQAFEKYSGEKEKETLSDTVDFMHFHEAYHLRERMSPLMKLSEQIHGYNKCGLYHDDIRLDKINSFKVQHMYFRKEAPRHPHMNFNFAEEDLMESVCQMEPIYDRRSSKINVVFRAGDYRSTLDDKEMARASAAREEALELNQKLLDRLRELNQNRRSASREELMNAMLHYFLAVGVDDDELGDLSLERMPKPIGPAEEGPVPIYNCRSKYTALVLNLGSFARNRKRSTPSAFSELIDYDDSGESVGLLLKSIAHAKAHLFLLCEAGELNDRELDFLHRRGWETQRNPNGELLVGCRTNCQGSSMTMLAGSTLVGVAHSHLPLTYMIVDINQGKTLPQGSQGSGPMRDQVPKASLTAPLTRAGMNSMRVCVFHLSSHVASGQVSLPHEALATMFIDCLFYQVDFIGGDPNMALYRYSGTKQGSMDIQGGMYQSIISYFLEGWKQSPRVMPFCIPRAQHCSANSLLLLKQYEDALGGRPYKDCPKVDWNTFPGLDPMVATVLEWGHSFTDDQWTDFPEDAKQFKLSVSEWLLNSTSANYLLNDRDYDSHVPLLLTVNLTVYTAGRARQMNRDPDTLQEKAERRKQRQKENKARGTAGAASSTDPSSPPREAGSGASSGGATASGSQRPAEPAHPPGGKSSGKGSKGSKGEKGGKSSKGKEKGGKSSRGHGKR</sequence>
<feature type="compositionally biased region" description="Low complexity" evidence="2">
    <location>
        <begin position="87"/>
        <end position="100"/>
    </location>
</feature>
<reference evidence="4 5" key="1">
    <citation type="submission" date="2016-02" db="EMBL/GenBank/DDBJ databases">
        <title>Genome analysis of coral dinoflagellate symbionts highlights evolutionary adaptations to a symbiotic lifestyle.</title>
        <authorList>
            <person name="Aranda M."/>
            <person name="Li Y."/>
            <person name="Liew Y.J."/>
            <person name="Baumgarten S."/>
            <person name="Simakov O."/>
            <person name="Wilson M."/>
            <person name="Piel J."/>
            <person name="Ashoor H."/>
            <person name="Bougouffa S."/>
            <person name="Bajic V.B."/>
            <person name="Ryu T."/>
            <person name="Ravasi T."/>
            <person name="Bayer T."/>
            <person name="Micklem G."/>
            <person name="Kim H."/>
            <person name="Bhak J."/>
            <person name="Lajeunesse T.C."/>
            <person name="Voolstra C.R."/>
        </authorList>
    </citation>
    <scope>NUCLEOTIDE SEQUENCE [LARGE SCALE GENOMIC DNA]</scope>
    <source>
        <strain evidence="4 5">CCMP2467</strain>
    </source>
</reference>
<feature type="region of interest" description="Disordered" evidence="2">
    <location>
        <begin position="1014"/>
        <end position="1098"/>
    </location>
</feature>
<evidence type="ECO:0000256" key="2">
    <source>
        <dbReference type="SAM" id="MobiDB-lite"/>
    </source>
</evidence>
<dbReference type="Proteomes" id="UP000186817">
    <property type="component" value="Unassembled WGS sequence"/>
</dbReference>
<evidence type="ECO:0000313" key="5">
    <source>
        <dbReference type="Proteomes" id="UP000186817"/>
    </source>
</evidence>